<dbReference type="SUPFAM" id="SSF46894">
    <property type="entry name" value="C-terminal effector domain of the bipartite response regulators"/>
    <property type="match status" value="1"/>
</dbReference>
<keyword evidence="2" id="KW-0238">DNA-binding</keyword>
<dbReference type="Pfam" id="PF00072">
    <property type="entry name" value="Response_reg"/>
    <property type="match status" value="1"/>
</dbReference>
<dbReference type="AlphaFoldDB" id="A0A1Z4LNM9"/>
<organism evidence="6 7">
    <name type="scientific">Calothrix parasitica NIES-267</name>
    <dbReference type="NCBI Taxonomy" id="1973488"/>
    <lineage>
        <taxon>Bacteria</taxon>
        <taxon>Bacillati</taxon>
        <taxon>Cyanobacteriota</taxon>
        <taxon>Cyanophyceae</taxon>
        <taxon>Nostocales</taxon>
        <taxon>Calotrichaceae</taxon>
        <taxon>Calothrix</taxon>
    </lineage>
</organism>
<keyword evidence="1 3" id="KW-0597">Phosphoprotein</keyword>
<dbReference type="Pfam" id="PF00196">
    <property type="entry name" value="GerE"/>
    <property type="match status" value="1"/>
</dbReference>
<evidence type="ECO:0000259" key="5">
    <source>
        <dbReference type="PROSITE" id="PS50110"/>
    </source>
</evidence>
<dbReference type="InterPro" id="IPR039420">
    <property type="entry name" value="WalR-like"/>
</dbReference>
<accession>A0A1Z4LNM9</accession>
<dbReference type="PROSITE" id="PS50043">
    <property type="entry name" value="HTH_LUXR_2"/>
    <property type="match status" value="1"/>
</dbReference>
<dbReference type="PROSITE" id="PS00622">
    <property type="entry name" value="HTH_LUXR_1"/>
    <property type="match status" value="1"/>
</dbReference>
<dbReference type="SMART" id="SM00448">
    <property type="entry name" value="REC"/>
    <property type="match status" value="1"/>
</dbReference>
<dbReference type="GO" id="GO:0003677">
    <property type="term" value="F:DNA binding"/>
    <property type="evidence" value="ECO:0007669"/>
    <property type="project" value="UniProtKB-KW"/>
</dbReference>
<dbReference type="EMBL" id="AP018227">
    <property type="protein sequence ID" value="BAY82821.1"/>
    <property type="molecule type" value="Genomic_DNA"/>
</dbReference>
<feature type="domain" description="HTH luxR-type" evidence="4">
    <location>
        <begin position="164"/>
        <end position="229"/>
    </location>
</feature>
<dbReference type="InterPro" id="IPR058245">
    <property type="entry name" value="NreC/VraR/RcsB-like_REC"/>
</dbReference>
<evidence type="ECO:0000256" key="3">
    <source>
        <dbReference type="PROSITE-ProRule" id="PRU00169"/>
    </source>
</evidence>
<name>A0A1Z4LNM9_9CYAN</name>
<dbReference type="GO" id="GO:0006355">
    <property type="term" value="P:regulation of DNA-templated transcription"/>
    <property type="evidence" value="ECO:0007669"/>
    <property type="project" value="InterPro"/>
</dbReference>
<dbReference type="CDD" id="cd17535">
    <property type="entry name" value="REC_NarL-like"/>
    <property type="match status" value="1"/>
</dbReference>
<dbReference type="PANTHER" id="PTHR43214">
    <property type="entry name" value="TWO-COMPONENT RESPONSE REGULATOR"/>
    <property type="match status" value="1"/>
</dbReference>
<dbReference type="SMART" id="SM00421">
    <property type="entry name" value="HTH_LUXR"/>
    <property type="match status" value="1"/>
</dbReference>
<dbReference type="Gene3D" id="3.40.50.2300">
    <property type="match status" value="1"/>
</dbReference>
<evidence type="ECO:0000313" key="7">
    <source>
        <dbReference type="Proteomes" id="UP000218418"/>
    </source>
</evidence>
<dbReference type="InterPro" id="IPR016032">
    <property type="entry name" value="Sig_transdc_resp-reg_C-effctor"/>
</dbReference>
<dbReference type="PROSITE" id="PS50110">
    <property type="entry name" value="RESPONSE_REGULATORY"/>
    <property type="match status" value="1"/>
</dbReference>
<reference evidence="6 7" key="1">
    <citation type="submission" date="2017-06" db="EMBL/GenBank/DDBJ databases">
        <title>Genome sequencing of cyanobaciteial culture collection at National Institute for Environmental Studies (NIES).</title>
        <authorList>
            <person name="Hirose Y."/>
            <person name="Shimura Y."/>
            <person name="Fujisawa T."/>
            <person name="Nakamura Y."/>
            <person name="Kawachi M."/>
        </authorList>
    </citation>
    <scope>NUCLEOTIDE SEQUENCE [LARGE SCALE GENOMIC DNA]</scope>
    <source>
        <strain evidence="6 7">NIES-267</strain>
    </source>
</reference>
<dbReference type="InterPro" id="IPR000792">
    <property type="entry name" value="Tscrpt_reg_LuxR_C"/>
</dbReference>
<dbReference type="PRINTS" id="PR00038">
    <property type="entry name" value="HTHLUXR"/>
</dbReference>
<evidence type="ECO:0000256" key="1">
    <source>
        <dbReference type="ARBA" id="ARBA00022553"/>
    </source>
</evidence>
<feature type="modified residue" description="4-aspartylphosphate" evidence="3">
    <location>
        <position position="62"/>
    </location>
</feature>
<sequence length="231" mass="26122">MTEKIRLLIVDDQALIREGLQTLLNSKPDLEVVGNAENGHQAIQIIEKLYETPQKPDLILMDVRMPILDGVAATQIISQRFPDIKVMVLTTFNDTEYVRQAIKFGAKGYLMKDTLSDELANAIRTVHKGYTQFAPGIIEKALDDSLNTFPTSNINEPKLQQLEEPPQLALLSTREKEVIRLIATGCSNKEIAEQLYISENTVKNHVSNILYRLELRDRTQAAIFARSFLDK</sequence>
<feature type="domain" description="Response regulatory" evidence="5">
    <location>
        <begin position="6"/>
        <end position="127"/>
    </location>
</feature>
<evidence type="ECO:0000256" key="2">
    <source>
        <dbReference type="ARBA" id="ARBA00023125"/>
    </source>
</evidence>
<dbReference type="GO" id="GO:0000160">
    <property type="term" value="P:phosphorelay signal transduction system"/>
    <property type="evidence" value="ECO:0007669"/>
    <property type="project" value="InterPro"/>
</dbReference>
<dbReference type="SUPFAM" id="SSF52172">
    <property type="entry name" value="CheY-like"/>
    <property type="match status" value="1"/>
</dbReference>
<keyword evidence="7" id="KW-1185">Reference proteome</keyword>
<evidence type="ECO:0000259" key="4">
    <source>
        <dbReference type="PROSITE" id="PS50043"/>
    </source>
</evidence>
<dbReference type="CDD" id="cd06170">
    <property type="entry name" value="LuxR_C_like"/>
    <property type="match status" value="1"/>
</dbReference>
<dbReference type="InterPro" id="IPR011006">
    <property type="entry name" value="CheY-like_superfamily"/>
</dbReference>
<dbReference type="Proteomes" id="UP000218418">
    <property type="component" value="Chromosome"/>
</dbReference>
<proteinExistence type="predicted"/>
<protein>
    <submittedName>
        <fullName evidence="6">Two component transcriptional regulator, LuxR family protein</fullName>
    </submittedName>
</protein>
<gene>
    <name evidence="6" type="ORF">NIES267_23050</name>
</gene>
<dbReference type="InterPro" id="IPR001789">
    <property type="entry name" value="Sig_transdc_resp-reg_receiver"/>
</dbReference>
<dbReference type="PANTHER" id="PTHR43214:SF43">
    <property type="entry name" value="TWO-COMPONENT RESPONSE REGULATOR"/>
    <property type="match status" value="1"/>
</dbReference>
<evidence type="ECO:0000313" key="6">
    <source>
        <dbReference type="EMBL" id="BAY82821.1"/>
    </source>
</evidence>